<evidence type="ECO:0000259" key="4">
    <source>
        <dbReference type="Pfam" id="PF00135"/>
    </source>
</evidence>
<dbReference type="Proteomes" id="UP001642406">
    <property type="component" value="Unassembled WGS sequence"/>
</dbReference>
<organism evidence="5 6">
    <name type="scientific">Sporothrix bragantina</name>
    <dbReference type="NCBI Taxonomy" id="671064"/>
    <lineage>
        <taxon>Eukaryota</taxon>
        <taxon>Fungi</taxon>
        <taxon>Dikarya</taxon>
        <taxon>Ascomycota</taxon>
        <taxon>Pezizomycotina</taxon>
        <taxon>Sordariomycetes</taxon>
        <taxon>Sordariomycetidae</taxon>
        <taxon>Ophiostomatales</taxon>
        <taxon>Ophiostomataceae</taxon>
        <taxon>Sporothrix</taxon>
    </lineage>
</organism>
<evidence type="ECO:0000313" key="5">
    <source>
        <dbReference type="EMBL" id="CAK7221283.1"/>
    </source>
</evidence>
<dbReference type="InterPro" id="IPR002018">
    <property type="entry name" value="CarbesteraseB"/>
</dbReference>
<evidence type="ECO:0000256" key="1">
    <source>
        <dbReference type="ARBA" id="ARBA00005964"/>
    </source>
</evidence>
<evidence type="ECO:0000256" key="3">
    <source>
        <dbReference type="RuleBase" id="RU361235"/>
    </source>
</evidence>
<dbReference type="EMBL" id="CAWUHC010000034">
    <property type="protein sequence ID" value="CAK7221283.1"/>
    <property type="molecule type" value="Genomic_DNA"/>
</dbReference>
<name>A0ABP0BNU1_9PEZI</name>
<dbReference type="InterPro" id="IPR050654">
    <property type="entry name" value="AChE-related_enzymes"/>
</dbReference>
<dbReference type="Pfam" id="PF00135">
    <property type="entry name" value="COesterase"/>
    <property type="match status" value="1"/>
</dbReference>
<dbReference type="Gene3D" id="3.40.50.1820">
    <property type="entry name" value="alpha/beta hydrolase"/>
    <property type="match status" value="1"/>
</dbReference>
<dbReference type="InterPro" id="IPR029058">
    <property type="entry name" value="AB_hydrolase_fold"/>
</dbReference>
<gene>
    <name evidence="5" type="ORF">SBRCBS47491_004475</name>
</gene>
<dbReference type="PANTHER" id="PTHR43918:SF4">
    <property type="entry name" value="CARBOXYLIC ESTER HYDROLASE"/>
    <property type="match status" value="1"/>
</dbReference>
<feature type="chain" id="PRO_5044949517" description="Carboxylic ester hydrolase" evidence="3">
    <location>
        <begin position="25"/>
        <end position="619"/>
    </location>
</feature>
<dbReference type="EC" id="3.1.1.-" evidence="3"/>
<sequence>MAFHLRHLVALAAGLASAPMLAAAVPASASSSSSTSSASAAPTVTVKNGTYIGFNDPVLNTDNFYGVAYAQPPVGNLRFRQPRGLNSSWTGARSAVDYPKQCITTGGSNTTGAIENVNNMSEDCLYLAVIRPSNVTIENLPVLVYFTQGGFSNGGIGYLPDFNQTGIVQRSAFLGHPIIGVEVNSRLGPWGFMYSKEIQASLDTNLGLRDMRLALAWIQENIAAFGGDPTRVTIQGQSTGAQSVGLQLLAYGGDHQGSEGPLFTGAISESGAPVWFAPTADVDLWQPTYDGFVAAAGCGSSNDTLQCLREVDNATLSSIFNNKTLNPFGANAPREYMFAVDGDFIPAPNSELLQTGRFARGVPYLIGTNFDEGTTVGPKGVNSTADLNAYLVKEMLTIDNASLAILDYLYPDIPAIGIPSTYEGRPPASSSVGSQYKRAATVGGNVIMDAPTRLTTLSMASFNETVYRYHFNVVPNGYTNLQGSTHASEVALTFYDLDGSGYSVPPIGGPRRDDLLNMANIMTAMWIGFVYSGDPNTLVHSISPYGVPHWPAYTLPDPQNYVFTINETLYTEPDTYQAAGINYMMAMMVASQNRNCTSIEACGGAVNITVGETLGLYGF</sequence>
<evidence type="ECO:0000313" key="6">
    <source>
        <dbReference type="Proteomes" id="UP001642406"/>
    </source>
</evidence>
<dbReference type="PROSITE" id="PS00122">
    <property type="entry name" value="CARBOXYLESTERASE_B_1"/>
    <property type="match status" value="1"/>
</dbReference>
<comment type="caution">
    <text evidence="5">The sequence shown here is derived from an EMBL/GenBank/DDBJ whole genome shotgun (WGS) entry which is preliminary data.</text>
</comment>
<dbReference type="PANTHER" id="PTHR43918">
    <property type="entry name" value="ACETYLCHOLINESTERASE"/>
    <property type="match status" value="1"/>
</dbReference>
<evidence type="ECO:0000256" key="2">
    <source>
        <dbReference type="ARBA" id="ARBA00022801"/>
    </source>
</evidence>
<feature type="domain" description="Carboxylesterase type B" evidence="4">
    <location>
        <begin position="41"/>
        <end position="568"/>
    </location>
</feature>
<feature type="signal peptide" evidence="3">
    <location>
        <begin position="1"/>
        <end position="24"/>
    </location>
</feature>
<dbReference type="SUPFAM" id="SSF53474">
    <property type="entry name" value="alpha/beta-Hydrolases"/>
    <property type="match status" value="1"/>
</dbReference>
<proteinExistence type="inferred from homology"/>
<dbReference type="InterPro" id="IPR019826">
    <property type="entry name" value="Carboxylesterase_B_AS"/>
</dbReference>
<keyword evidence="2 3" id="KW-0378">Hydrolase</keyword>
<keyword evidence="6" id="KW-1185">Reference proteome</keyword>
<comment type="similarity">
    <text evidence="1 3">Belongs to the type-B carboxylesterase/lipase family.</text>
</comment>
<keyword evidence="3" id="KW-0732">Signal</keyword>
<protein>
    <recommendedName>
        <fullName evidence="3">Carboxylic ester hydrolase</fullName>
        <ecNumber evidence="3">3.1.1.-</ecNumber>
    </recommendedName>
</protein>
<reference evidence="5 6" key="1">
    <citation type="submission" date="2024-01" db="EMBL/GenBank/DDBJ databases">
        <authorList>
            <person name="Allen C."/>
            <person name="Tagirdzhanova G."/>
        </authorList>
    </citation>
    <scope>NUCLEOTIDE SEQUENCE [LARGE SCALE GENOMIC DNA]</scope>
</reference>
<accession>A0ABP0BNU1</accession>